<dbReference type="InterPro" id="IPR051487">
    <property type="entry name" value="Ser/Thr_Proteases_Immune/Dev"/>
</dbReference>
<protein>
    <submittedName>
        <fullName evidence="4">Tryptase beta-2</fullName>
    </submittedName>
</protein>
<gene>
    <name evidence="4" type="primary">NCL1_28195</name>
    <name evidence="4" type="ORF">TNCT_479681</name>
</gene>
<dbReference type="InterPro" id="IPR009003">
    <property type="entry name" value="Peptidase_S1_PA"/>
</dbReference>
<proteinExistence type="inferred from homology"/>
<accession>A0A8X6M1K0</accession>
<evidence type="ECO:0000256" key="1">
    <source>
        <dbReference type="ARBA" id="ARBA00023157"/>
    </source>
</evidence>
<dbReference type="SMART" id="SM00020">
    <property type="entry name" value="Tryp_SPc"/>
    <property type="match status" value="1"/>
</dbReference>
<dbReference type="PROSITE" id="PS50240">
    <property type="entry name" value="TRYPSIN_DOM"/>
    <property type="match status" value="1"/>
</dbReference>
<comment type="similarity">
    <text evidence="2">Belongs to the peptidase S1 family. CLIP subfamily.</text>
</comment>
<evidence type="ECO:0000256" key="2">
    <source>
        <dbReference type="ARBA" id="ARBA00024195"/>
    </source>
</evidence>
<dbReference type="Pfam" id="PF00089">
    <property type="entry name" value="Trypsin"/>
    <property type="match status" value="1"/>
</dbReference>
<evidence type="ECO:0000259" key="3">
    <source>
        <dbReference type="PROSITE" id="PS50240"/>
    </source>
</evidence>
<name>A0A8X6M1K0_TRICU</name>
<dbReference type="OrthoDB" id="6426413at2759"/>
<dbReference type="AlphaFoldDB" id="A0A8X6M1K0"/>
<evidence type="ECO:0000313" key="5">
    <source>
        <dbReference type="Proteomes" id="UP000887116"/>
    </source>
</evidence>
<feature type="domain" description="Peptidase S1" evidence="3">
    <location>
        <begin position="1"/>
        <end position="164"/>
    </location>
</feature>
<dbReference type="Gene3D" id="2.40.10.10">
    <property type="entry name" value="Trypsin-like serine proteases"/>
    <property type="match status" value="2"/>
</dbReference>
<dbReference type="GO" id="GO:0006508">
    <property type="term" value="P:proteolysis"/>
    <property type="evidence" value="ECO:0007669"/>
    <property type="project" value="InterPro"/>
</dbReference>
<evidence type="ECO:0000313" key="4">
    <source>
        <dbReference type="EMBL" id="GFR28597.1"/>
    </source>
</evidence>
<comment type="caution">
    <text evidence="4">The sequence shown here is derived from an EMBL/GenBank/DDBJ whole genome shotgun (WGS) entry which is preliminary data.</text>
</comment>
<dbReference type="PANTHER" id="PTHR24256">
    <property type="entry name" value="TRYPTASE-RELATED"/>
    <property type="match status" value="1"/>
</dbReference>
<reference evidence="4" key="1">
    <citation type="submission" date="2020-07" db="EMBL/GenBank/DDBJ databases">
        <title>Multicomponent nature underlies the extraordinary mechanical properties of spider dragline silk.</title>
        <authorList>
            <person name="Kono N."/>
            <person name="Nakamura H."/>
            <person name="Mori M."/>
            <person name="Yoshida Y."/>
            <person name="Ohtoshi R."/>
            <person name="Malay A.D."/>
            <person name="Moran D.A.P."/>
            <person name="Tomita M."/>
            <person name="Numata K."/>
            <person name="Arakawa K."/>
        </authorList>
    </citation>
    <scope>NUCLEOTIDE SEQUENCE</scope>
</reference>
<organism evidence="4 5">
    <name type="scientific">Trichonephila clavata</name>
    <name type="common">Joro spider</name>
    <name type="synonym">Nephila clavata</name>
    <dbReference type="NCBI Taxonomy" id="2740835"/>
    <lineage>
        <taxon>Eukaryota</taxon>
        <taxon>Metazoa</taxon>
        <taxon>Ecdysozoa</taxon>
        <taxon>Arthropoda</taxon>
        <taxon>Chelicerata</taxon>
        <taxon>Arachnida</taxon>
        <taxon>Araneae</taxon>
        <taxon>Araneomorphae</taxon>
        <taxon>Entelegynae</taxon>
        <taxon>Araneoidea</taxon>
        <taxon>Nephilidae</taxon>
        <taxon>Trichonephila</taxon>
    </lineage>
</organism>
<dbReference type="EMBL" id="BMAO01009084">
    <property type="protein sequence ID" value="GFR28597.1"/>
    <property type="molecule type" value="Genomic_DNA"/>
</dbReference>
<sequence length="169" mass="19107">MKIKRIIPHQSFGYQKVIYDIALLELDEPLKCTRKTSPICLPTKEMYKTGQKLYIAGWGDTIPEGNPPEDPVLLREGVMKEVDVKYCMRPGLPKDTIKQYHCAVGTNQASCSGDSGSTNFIKNEGKFYALGITSHAESTTCNPTWPITFAKVLYFKKWINKYVKDLPKP</sequence>
<dbReference type="Proteomes" id="UP000887116">
    <property type="component" value="Unassembled WGS sequence"/>
</dbReference>
<dbReference type="InterPro" id="IPR043504">
    <property type="entry name" value="Peptidase_S1_PA_chymotrypsin"/>
</dbReference>
<dbReference type="InterPro" id="IPR001254">
    <property type="entry name" value="Trypsin_dom"/>
</dbReference>
<keyword evidence="5" id="KW-1185">Reference proteome</keyword>
<keyword evidence="1" id="KW-1015">Disulfide bond</keyword>
<dbReference type="GO" id="GO:0004252">
    <property type="term" value="F:serine-type endopeptidase activity"/>
    <property type="evidence" value="ECO:0007669"/>
    <property type="project" value="InterPro"/>
</dbReference>
<dbReference type="SUPFAM" id="SSF50494">
    <property type="entry name" value="Trypsin-like serine proteases"/>
    <property type="match status" value="1"/>
</dbReference>